<protein>
    <submittedName>
        <fullName evidence="1">Uncharacterized protein</fullName>
    </submittedName>
</protein>
<organism evidence="1 2">
    <name type="scientific">Streptosporangium subroseum</name>
    <dbReference type="NCBI Taxonomy" id="106412"/>
    <lineage>
        <taxon>Bacteria</taxon>
        <taxon>Bacillati</taxon>
        <taxon>Actinomycetota</taxon>
        <taxon>Actinomycetes</taxon>
        <taxon>Streptosporangiales</taxon>
        <taxon>Streptosporangiaceae</taxon>
        <taxon>Streptosporangium</taxon>
    </lineage>
</organism>
<dbReference type="RefSeq" id="WP_143653709.1">
    <property type="nucleotide sequence ID" value="NZ_FZOD01000133.1"/>
</dbReference>
<keyword evidence="2" id="KW-1185">Reference proteome</keyword>
<name>A0A239PDL8_9ACTN</name>
<dbReference type="AlphaFoldDB" id="A0A239PDL8"/>
<reference evidence="1 2" key="1">
    <citation type="submission" date="2017-06" db="EMBL/GenBank/DDBJ databases">
        <authorList>
            <person name="Kim H.J."/>
            <person name="Triplett B.A."/>
        </authorList>
    </citation>
    <scope>NUCLEOTIDE SEQUENCE [LARGE SCALE GENOMIC DNA]</scope>
    <source>
        <strain evidence="1 2">CGMCC 4.2132</strain>
    </source>
</reference>
<sequence>MITAQSTISIAEFPSVETFVALSRPRFFERWQLSGCEKSRKWQNIWISFADLATEDLPKTVPLLCVNAAVRPAALTTVKR</sequence>
<accession>A0A239PDL8</accession>
<gene>
    <name evidence="1" type="ORF">SAMN05216276_11336</name>
</gene>
<proteinExistence type="predicted"/>
<dbReference type="Proteomes" id="UP000198282">
    <property type="component" value="Unassembled WGS sequence"/>
</dbReference>
<dbReference type="EMBL" id="FZOD01000133">
    <property type="protein sequence ID" value="SNT64734.1"/>
    <property type="molecule type" value="Genomic_DNA"/>
</dbReference>
<evidence type="ECO:0000313" key="1">
    <source>
        <dbReference type="EMBL" id="SNT64734.1"/>
    </source>
</evidence>
<evidence type="ECO:0000313" key="2">
    <source>
        <dbReference type="Proteomes" id="UP000198282"/>
    </source>
</evidence>